<name>A0ACB8R1L0_9AGAM</name>
<evidence type="ECO:0000313" key="1">
    <source>
        <dbReference type="EMBL" id="KAI0037426.1"/>
    </source>
</evidence>
<accession>A0ACB8R1L0</accession>
<feature type="non-terminal residue" evidence="1">
    <location>
        <position position="1"/>
    </location>
</feature>
<proteinExistence type="predicted"/>
<reference evidence="1" key="1">
    <citation type="submission" date="2021-02" db="EMBL/GenBank/DDBJ databases">
        <authorList>
            <consortium name="DOE Joint Genome Institute"/>
            <person name="Ahrendt S."/>
            <person name="Looney B.P."/>
            <person name="Miyauchi S."/>
            <person name="Morin E."/>
            <person name="Drula E."/>
            <person name="Courty P.E."/>
            <person name="Chicoki N."/>
            <person name="Fauchery L."/>
            <person name="Kohler A."/>
            <person name="Kuo A."/>
            <person name="Labutti K."/>
            <person name="Pangilinan J."/>
            <person name="Lipzen A."/>
            <person name="Riley R."/>
            <person name="Andreopoulos W."/>
            <person name="He G."/>
            <person name="Johnson J."/>
            <person name="Barry K.W."/>
            <person name="Grigoriev I.V."/>
            <person name="Nagy L."/>
            <person name="Hibbett D."/>
            <person name="Henrissat B."/>
            <person name="Matheny P.B."/>
            <person name="Labbe J."/>
            <person name="Martin F."/>
        </authorList>
    </citation>
    <scope>NUCLEOTIDE SEQUENCE</scope>
    <source>
        <strain evidence="1">FP105234-sp</strain>
    </source>
</reference>
<evidence type="ECO:0000313" key="2">
    <source>
        <dbReference type="Proteomes" id="UP000814033"/>
    </source>
</evidence>
<comment type="caution">
    <text evidence="1">The sequence shown here is derived from an EMBL/GenBank/DDBJ whole genome shotgun (WGS) entry which is preliminary data.</text>
</comment>
<keyword evidence="2" id="KW-1185">Reference proteome</keyword>
<reference evidence="1" key="2">
    <citation type="journal article" date="2022" name="New Phytol.">
        <title>Evolutionary transition to the ectomycorrhizal habit in the genomes of a hyperdiverse lineage of mushroom-forming fungi.</title>
        <authorList>
            <person name="Looney B."/>
            <person name="Miyauchi S."/>
            <person name="Morin E."/>
            <person name="Drula E."/>
            <person name="Courty P.E."/>
            <person name="Kohler A."/>
            <person name="Kuo A."/>
            <person name="LaButti K."/>
            <person name="Pangilinan J."/>
            <person name="Lipzen A."/>
            <person name="Riley R."/>
            <person name="Andreopoulos W."/>
            <person name="He G."/>
            <person name="Johnson J."/>
            <person name="Nolan M."/>
            <person name="Tritt A."/>
            <person name="Barry K.W."/>
            <person name="Grigoriev I.V."/>
            <person name="Nagy L.G."/>
            <person name="Hibbett D."/>
            <person name="Henrissat B."/>
            <person name="Matheny P.B."/>
            <person name="Labbe J."/>
            <person name="Martin F.M."/>
        </authorList>
    </citation>
    <scope>NUCLEOTIDE SEQUENCE</scope>
    <source>
        <strain evidence="1">FP105234-sp</strain>
    </source>
</reference>
<dbReference type="EMBL" id="MU276967">
    <property type="protein sequence ID" value="KAI0037426.1"/>
    <property type="molecule type" value="Genomic_DNA"/>
</dbReference>
<gene>
    <name evidence="1" type="ORF">FA95DRAFT_1450423</name>
</gene>
<protein>
    <submittedName>
        <fullName evidence="1">Uncharacterized protein</fullName>
    </submittedName>
</protein>
<sequence>DAVDRDIKAQQADERIVRVREWHNTLQRPDGLADQEYATFLRYCTEFFLDGTSLFRKEPQGRHQLVLPPERRIGALKACHDDVGHRGAYPTKMFLLERFWWPYMDRDVAWFV</sequence>
<organism evidence="1 2">
    <name type="scientific">Auriscalpium vulgare</name>
    <dbReference type="NCBI Taxonomy" id="40419"/>
    <lineage>
        <taxon>Eukaryota</taxon>
        <taxon>Fungi</taxon>
        <taxon>Dikarya</taxon>
        <taxon>Basidiomycota</taxon>
        <taxon>Agaricomycotina</taxon>
        <taxon>Agaricomycetes</taxon>
        <taxon>Russulales</taxon>
        <taxon>Auriscalpiaceae</taxon>
        <taxon>Auriscalpium</taxon>
    </lineage>
</organism>
<feature type="non-terminal residue" evidence="1">
    <location>
        <position position="112"/>
    </location>
</feature>
<dbReference type="Proteomes" id="UP000814033">
    <property type="component" value="Unassembled WGS sequence"/>
</dbReference>